<feature type="domain" description="RING-type" evidence="10">
    <location>
        <begin position="204"/>
        <end position="243"/>
    </location>
</feature>
<keyword evidence="6 8" id="KW-0863">Zinc-finger</keyword>
<comment type="catalytic activity">
    <reaction evidence="1 9">
        <text>S-ubiquitinyl-[E2 ubiquitin-conjugating enzyme]-L-cysteine + [acceptor protein]-L-lysine = [E2 ubiquitin-conjugating enzyme]-L-cysteine + N(6)-ubiquitinyl-[acceptor protein]-L-lysine.</text>
        <dbReference type="EC" id="2.3.2.27"/>
    </reaction>
</comment>
<dbReference type="Pfam" id="PF18102">
    <property type="entry name" value="DTC"/>
    <property type="match status" value="1"/>
</dbReference>
<dbReference type="EC" id="2.3.2.27" evidence="9"/>
<protein>
    <recommendedName>
        <fullName evidence="9">E3 ubiquitin-protein ligase</fullName>
        <ecNumber evidence="9">2.3.2.27</ecNumber>
    </recommendedName>
</protein>
<dbReference type="Gene3D" id="3.30.390.130">
    <property type="match status" value="1"/>
</dbReference>
<dbReference type="PROSITE" id="PS50089">
    <property type="entry name" value="ZF_RING_2"/>
    <property type="match status" value="1"/>
</dbReference>
<dbReference type="GO" id="GO:0007219">
    <property type="term" value="P:Notch signaling pathway"/>
    <property type="evidence" value="ECO:0007669"/>
    <property type="project" value="InterPro"/>
</dbReference>
<evidence type="ECO:0000256" key="6">
    <source>
        <dbReference type="ARBA" id="ARBA00022771"/>
    </source>
</evidence>
<dbReference type="PANTHER" id="PTHR12622">
    <property type="entry name" value="DELTEX-RELATED"/>
    <property type="match status" value="1"/>
</dbReference>
<keyword evidence="9" id="KW-0963">Cytoplasm</keyword>
<comment type="subcellular location">
    <subcellularLocation>
        <location evidence="9">Cytoplasm</location>
    </subcellularLocation>
</comment>
<dbReference type="OrthoDB" id="527344at2759"/>
<evidence type="ECO:0000256" key="2">
    <source>
        <dbReference type="ARBA" id="ARBA00004906"/>
    </source>
</evidence>
<organism evidence="11 12">
    <name type="scientific">Oryzias javanicus</name>
    <name type="common">Javanese ricefish</name>
    <name type="synonym">Aplocheilus javanicus</name>
    <dbReference type="NCBI Taxonomy" id="123683"/>
    <lineage>
        <taxon>Eukaryota</taxon>
        <taxon>Metazoa</taxon>
        <taxon>Chordata</taxon>
        <taxon>Craniata</taxon>
        <taxon>Vertebrata</taxon>
        <taxon>Euteleostomi</taxon>
        <taxon>Actinopterygii</taxon>
        <taxon>Neopterygii</taxon>
        <taxon>Teleostei</taxon>
        <taxon>Neoteleostei</taxon>
        <taxon>Acanthomorphata</taxon>
        <taxon>Ovalentaria</taxon>
        <taxon>Atherinomorphae</taxon>
        <taxon>Beloniformes</taxon>
        <taxon>Adrianichthyidae</taxon>
        <taxon>Oryziinae</taxon>
        <taxon>Oryzias</taxon>
    </lineage>
</organism>
<keyword evidence="7 9" id="KW-0862">Zinc</keyword>
<dbReference type="InterPro" id="IPR013083">
    <property type="entry name" value="Znf_RING/FYVE/PHD"/>
</dbReference>
<dbReference type="OMA" id="GIQKKEH"/>
<evidence type="ECO:0000256" key="1">
    <source>
        <dbReference type="ARBA" id="ARBA00000900"/>
    </source>
</evidence>
<evidence type="ECO:0000256" key="4">
    <source>
        <dbReference type="ARBA" id="ARBA00022679"/>
    </source>
</evidence>
<dbReference type="CDD" id="cd09633">
    <property type="entry name" value="Deltex_C"/>
    <property type="match status" value="1"/>
</dbReference>
<dbReference type="InterPro" id="IPR039399">
    <property type="entry name" value="Deltex_C_sf"/>
</dbReference>
<evidence type="ECO:0000256" key="8">
    <source>
        <dbReference type="PROSITE-ProRule" id="PRU00175"/>
    </source>
</evidence>
<dbReference type="SUPFAM" id="SSF57850">
    <property type="entry name" value="RING/U-box"/>
    <property type="match status" value="1"/>
</dbReference>
<dbReference type="Proteomes" id="UP000283210">
    <property type="component" value="Chromosome 9"/>
</dbReference>
<dbReference type="SMART" id="SM00184">
    <property type="entry name" value="RING"/>
    <property type="match status" value="1"/>
</dbReference>
<dbReference type="PROSITE" id="PS00518">
    <property type="entry name" value="ZF_RING_1"/>
    <property type="match status" value="1"/>
</dbReference>
<comment type="similarity">
    <text evidence="3 9">Belongs to the Deltex family.</text>
</comment>
<dbReference type="AlphaFoldDB" id="A0A437D115"/>
<reference evidence="11 12" key="2">
    <citation type="submission" date="2019-01" db="EMBL/GenBank/DDBJ databases">
        <title>A chromosome length genome reference of the Java medaka (oryzias javanicus).</title>
        <authorList>
            <person name="Herpin A."/>
            <person name="Takehana Y."/>
            <person name="Naruse K."/>
            <person name="Ansai S."/>
            <person name="Kawaguchi M."/>
        </authorList>
    </citation>
    <scope>NUCLEOTIDE SEQUENCE [LARGE SCALE GENOMIC DNA]</scope>
    <source>
        <strain evidence="11">RS831</strain>
        <tissue evidence="11">Whole body</tissue>
    </source>
</reference>
<dbReference type="UniPathway" id="UPA00143"/>
<dbReference type="InterPro" id="IPR001841">
    <property type="entry name" value="Znf_RING"/>
</dbReference>
<dbReference type="InterPro" id="IPR017907">
    <property type="entry name" value="Znf_RING_CS"/>
</dbReference>
<gene>
    <name evidence="11" type="ORF">OJAV_G00095370</name>
</gene>
<dbReference type="EMBL" id="CM012445">
    <property type="protein sequence ID" value="RVE68685.1"/>
    <property type="molecule type" value="Genomic_DNA"/>
</dbReference>
<dbReference type="InterPro" id="IPR039398">
    <property type="entry name" value="Deltex_fam"/>
</dbReference>
<evidence type="ECO:0000256" key="3">
    <source>
        <dbReference type="ARBA" id="ARBA00009413"/>
    </source>
</evidence>
<dbReference type="GO" id="GO:0008270">
    <property type="term" value="F:zinc ion binding"/>
    <property type="evidence" value="ECO:0007669"/>
    <property type="project" value="UniProtKB-KW"/>
</dbReference>
<evidence type="ECO:0000256" key="9">
    <source>
        <dbReference type="RuleBase" id="RU367105"/>
    </source>
</evidence>
<accession>A0A437D115</accession>
<sequence length="385" mass="43840">MELFKDVELTVPQSFLNNPHWPRTIHLLKTQKSSCVVTGSFEDLEKLVKNNHRPECQPVVVFSIVLEYMREKCKEKLNRILGEDFKLEDKANGTTQVTFKHHQDPAVCSLQPNFVRRRFITFYQRTAADLKVITPDLRSWSVSELGQRYPLLFFKKTKPVTVIGPYTHVAKLEEFLRQRSRTGSAGPSSGKSSNSLPRQQAEMCPICMEPMASKDTKKLECKHSFCKDCLKQAFSYKPVCPVCGTLYGVLQGTQPEGGRMDYTQDPTPLPGYEKYRTIVIHYYIPSGIQKKEHPNPGQPYQGVSRTAYLPDSSEGRGILKLLEQAFNQRLIFTIGRSTTSGRSNVVTWNDIHHKTSKHGGPSHYGYPDPAYLSRVREELKVKGIK</sequence>
<keyword evidence="12" id="KW-1185">Reference proteome</keyword>
<evidence type="ECO:0000313" key="11">
    <source>
        <dbReference type="EMBL" id="RVE68685.1"/>
    </source>
</evidence>
<reference evidence="11 12" key="1">
    <citation type="submission" date="2018-11" db="EMBL/GenBank/DDBJ databases">
        <authorList>
            <person name="Lopez-Roques C."/>
            <person name="Donnadieu C."/>
            <person name="Bouchez O."/>
            <person name="Klopp C."/>
            <person name="Cabau C."/>
            <person name="Zahm M."/>
        </authorList>
    </citation>
    <scope>NUCLEOTIDE SEQUENCE [LARGE SCALE GENOMIC DNA]</scope>
    <source>
        <strain evidence="11">RS831</strain>
        <tissue evidence="11">Whole body</tissue>
    </source>
</reference>
<keyword evidence="5 9" id="KW-0479">Metal-binding</keyword>
<dbReference type="GO" id="GO:0016567">
    <property type="term" value="P:protein ubiquitination"/>
    <property type="evidence" value="ECO:0007669"/>
    <property type="project" value="UniProtKB-UniRule"/>
</dbReference>
<evidence type="ECO:0000256" key="7">
    <source>
        <dbReference type="ARBA" id="ARBA00022833"/>
    </source>
</evidence>
<comment type="pathway">
    <text evidence="2 9">Protein modification; protein ubiquitination.</text>
</comment>
<evidence type="ECO:0000256" key="5">
    <source>
        <dbReference type="ARBA" id="ARBA00022723"/>
    </source>
</evidence>
<dbReference type="GO" id="GO:0005737">
    <property type="term" value="C:cytoplasm"/>
    <property type="evidence" value="ECO:0007669"/>
    <property type="project" value="UniProtKB-SubCell"/>
</dbReference>
<dbReference type="Pfam" id="PF13639">
    <property type="entry name" value="zf-RING_2"/>
    <property type="match status" value="1"/>
</dbReference>
<dbReference type="InterPro" id="IPR039396">
    <property type="entry name" value="Deltex_C"/>
</dbReference>
<proteinExistence type="inferred from homology"/>
<dbReference type="GO" id="GO:0061630">
    <property type="term" value="F:ubiquitin protein ligase activity"/>
    <property type="evidence" value="ECO:0007669"/>
    <property type="project" value="UniProtKB-UniRule"/>
</dbReference>
<dbReference type="Gene3D" id="3.30.40.10">
    <property type="entry name" value="Zinc/RING finger domain, C3HC4 (zinc finger)"/>
    <property type="match status" value="1"/>
</dbReference>
<name>A0A437D115_ORYJA</name>
<evidence type="ECO:0000313" key="12">
    <source>
        <dbReference type="Proteomes" id="UP000283210"/>
    </source>
</evidence>
<evidence type="ECO:0000259" key="10">
    <source>
        <dbReference type="PROSITE" id="PS50089"/>
    </source>
</evidence>
<keyword evidence="4 9" id="KW-0808">Transferase</keyword>